<reference evidence="4 5" key="1">
    <citation type="submission" date="2015-07" db="EMBL/GenBank/DDBJ databases">
        <title>Emmonsia species relationships and genome sequence.</title>
        <authorList>
            <consortium name="The Broad Institute Genomics Platform"/>
            <person name="Cuomo C.A."/>
            <person name="Munoz J.F."/>
            <person name="Imamovic A."/>
            <person name="Priest M.E."/>
            <person name="Young S."/>
            <person name="Clay O.K."/>
            <person name="McEwen J.G."/>
        </authorList>
    </citation>
    <scope>NUCLEOTIDE SEQUENCE [LARGE SCALE GENOMIC DNA]</scope>
    <source>
        <strain evidence="4 5">UAMH 9510</strain>
    </source>
</reference>
<dbReference type="PANTHER" id="PTHR37171">
    <property type="entry name" value="SERINE/THREONINE-PROTEIN KINASE YRZF-RELATED"/>
    <property type="match status" value="1"/>
</dbReference>
<keyword evidence="5" id="KW-1185">Reference proteome</keyword>
<proteinExistence type="predicted"/>
<dbReference type="Proteomes" id="UP000182235">
    <property type="component" value="Unassembled WGS sequence"/>
</dbReference>
<feature type="region of interest" description="Disordered" evidence="2">
    <location>
        <begin position="405"/>
        <end position="500"/>
    </location>
</feature>
<dbReference type="SUPFAM" id="SSF56112">
    <property type="entry name" value="Protein kinase-like (PK-like)"/>
    <property type="match status" value="1"/>
</dbReference>
<comment type="caution">
    <text evidence="4">The sequence shown here is derived from an EMBL/GenBank/DDBJ whole genome shotgun (WGS) entry which is preliminary data.</text>
</comment>
<dbReference type="GO" id="GO:0005524">
    <property type="term" value="F:ATP binding"/>
    <property type="evidence" value="ECO:0007669"/>
    <property type="project" value="InterPro"/>
</dbReference>
<evidence type="ECO:0000256" key="1">
    <source>
        <dbReference type="SAM" id="Coils"/>
    </source>
</evidence>
<evidence type="ECO:0000313" key="5">
    <source>
        <dbReference type="Proteomes" id="UP000182235"/>
    </source>
</evidence>
<dbReference type="STRING" id="1447872.A0A1J9PSS2"/>
<dbReference type="InterPro" id="IPR052396">
    <property type="entry name" value="Meiotic_Drive_Suppr_Kinase"/>
</dbReference>
<dbReference type="VEuPathDB" id="FungiDB:AJ78_00540"/>
<dbReference type="AlphaFoldDB" id="A0A1J9PSS2"/>
<accession>A0A1J9PSS2</accession>
<dbReference type="PROSITE" id="PS50011">
    <property type="entry name" value="PROTEIN_KINASE_DOM"/>
    <property type="match status" value="1"/>
</dbReference>
<dbReference type="GO" id="GO:0004672">
    <property type="term" value="F:protein kinase activity"/>
    <property type="evidence" value="ECO:0007669"/>
    <property type="project" value="InterPro"/>
</dbReference>
<feature type="domain" description="Protein kinase" evidence="3">
    <location>
        <begin position="556"/>
        <end position="739"/>
    </location>
</feature>
<dbReference type="InterPro" id="IPR011009">
    <property type="entry name" value="Kinase-like_dom_sf"/>
</dbReference>
<dbReference type="Gene3D" id="3.30.200.20">
    <property type="entry name" value="Phosphorylase Kinase, domain 1"/>
    <property type="match status" value="1"/>
</dbReference>
<dbReference type="OrthoDB" id="4199792at2759"/>
<name>A0A1J9PSS2_9EURO</name>
<evidence type="ECO:0000259" key="3">
    <source>
        <dbReference type="PROSITE" id="PS50011"/>
    </source>
</evidence>
<protein>
    <recommendedName>
        <fullName evidence="3">Protein kinase domain-containing protein</fullName>
    </recommendedName>
</protein>
<evidence type="ECO:0000313" key="4">
    <source>
        <dbReference type="EMBL" id="OJD19472.1"/>
    </source>
</evidence>
<dbReference type="PANTHER" id="PTHR37171:SF1">
    <property type="entry name" value="SERINE_THREONINE-PROTEIN KINASE YRZF-RELATED"/>
    <property type="match status" value="1"/>
</dbReference>
<dbReference type="EMBL" id="LGRN01000009">
    <property type="protein sequence ID" value="OJD19472.1"/>
    <property type="molecule type" value="Genomic_DNA"/>
</dbReference>
<keyword evidence="1" id="KW-0175">Coiled coil</keyword>
<evidence type="ECO:0000256" key="2">
    <source>
        <dbReference type="SAM" id="MobiDB-lite"/>
    </source>
</evidence>
<organism evidence="4 5">
    <name type="scientific">Emergomyces pasteurianus Ep9510</name>
    <dbReference type="NCBI Taxonomy" id="1447872"/>
    <lineage>
        <taxon>Eukaryota</taxon>
        <taxon>Fungi</taxon>
        <taxon>Dikarya</taxon>
        <taxon>Ascomycota</taxon>
        <taxon>Pezizomycotina</taxon>
        <taxon>Eurotiomycetes</taxon>
        <taxon>Eurotiomycetidae</taxon>
        <taxon>Onygenales</taxon>
        <taxon>Ajellomycetaceae</taxon>
        <taxon>Emergomyces</taxon>
    </lineage>
</organism>
<dbReference type="Gene3D" id="1.10.510.10">
    <property type="entry name" value="Transferase(Phosphotransferase) domain 1"/>
    <property type="match status" value="1"/>
</dbReference>
<gene>
    <name evidence="4" type="ORF">AJ78_00540</name>
</gene>
<feature type="coiled-coil region" evidence="1">
    <location>
        <begin position="5"/>
        <end position="77"/>
    </location>
</feature>
<dbReference type="InterPro" id="IPR000719">
    <property type="entry name" value="Prot_kinase_dom"/>
</dbReference>
<sequence>MESRVQELLAEIDRVRTLREIAKREAEKERQLRLELQELRLEIEKERALREIAKREAEKERQLCLEERRRREEAKANTEPTTFLQFLHACHELVLAIRILTDPTGTTPGAVTKPANRKDAPRITLWDTFIEEQMMVWEKFNDNPSFLTEKMFPSKHQLEYVHQIIPPIASEFDLQYYERQTVENPVRIIIDQITENVALKEALGLRGSFTNLGRPEKNSLSEGADPTSVTEGQADLFCIYRQEGDEHIPTIAIEYIAPHKLTQAEMTRGLTKEICPAQDVIGQHFDDVEFCCRRLVTAVTTQLFSYMVHKGVRYGYICTGEAFIFVYIPEDPSSVQCALCRPELDVKATGGDELRLTAVAQVLAFTIRALTSPAVPQEWYDAAARLDVWPVEYSEVLEQIPPAARLKHGSPLPRGRQLRNLPPFGMTLRPGCWPSEDNRRSMSSHSPSPPPSSRTQSQSDIRGRTRRGGSGSAATSRGAPGRGEVGDTQSTPNAIGTPAIQTHPYCSQQCVLALRNGSPLDPSCPNYQDHQKGRIQIHNFRARIRKQLAMDRGPDADCRPLYKAGSCGALFKVRLKSHGYTVVAKGVEYKHMHKLEHEEQIYDELRDLQGECIPVCLGVVQLALKYPYYYDGGMYTHMLLLSWAGEAIQKASSLGHTTDVSSMAHRALQAIHSKGVLHGDAEPRNILWNPICQRAMIVDFERATIRRALSDASANSPREKRRLMKACFSRELQRIKSVV</sequence>